<accession>A0A8T2U655</accession>
<organism evidence="5 6">
    <name type="scientific">Ceratopteris richardii</name>
    <name type="common">Triangle waterfern</name>
    <dbReference type="NCBI Taxonomy" id="49495"/>
    <lineage>
        <taxon>Eukaryota</taxon>
        <taxon>Viridiplantae</taxon>
        <taxon>Streptophyta</taxon>
        <taxon>Embryophyta</taxon>
        <taxon>Tracheophyta</taxon>
        <taxon>Polypodiopsida</taxon>
        <taxon>Polypodiidae</taxon>
        <taxon>Polypodiales</taxon>
        <taxon>Pteridineae</taxon>
        <taxon>Pteridaceae</taxon>
        <taxon>Parkerioideae</taxon>
        <taxon>Ceratopteris</taxon>
    </lineage>
</organism>
<evidence type="ECO:0000256" key="2">
    <source>
        <dbReference type="ARBA" id="ARBA00022448"/>
    </source>
</evidence>
<feature type="domain" description="Exocyst complex subunit Exo70 C-terminal" evidence="4">
    <location>
        <begin position="395"/>
        <end position="799"/>
    </location>
</feature>
<dbReference type="Gene3D" id="1.20.1280.170">
    <property type="entry name" value="Exocyst complex component Exo70"/>
    <property type="match status" value="2"/>
</dbReference>
<gene>
    <name evidence="5" type="ORF">KP509_09G046500</name>
</gene>
<keyword evidence="3" id="KW-0653">Protein transport</keyword>
<keyword evidence="6" id="KW-1185">Reference proteome</keyword>
<keyword evidence="3" id="KW-0268">Exocytosis</keyword>
<evidence type="ECO:0000256" key="1">
    <source>
        <dbReference type="ARBA" id="ARBA00006756"/>
    </source>
</evidence>
<evidence type="ECO:0000256" key="3">
    <source>
        <dbReference type="RuleBase" id="RU365026"/>
    </source>
</evidence>
<name>A0A8T2U655_CERRI</name>
<dbReference type="GO" id="GO:0000145">
    <property type="term" value="C:exocyst"/>
    <property type="evidence" value="ECO:0007669"/>
    <property type="project" value="InterPro"/>
</dbReference>
<dbReference type="GO" id="GO:0005546">
    <property type="term" value="F:phosphatidylinositol-4,5-bisphosphate binding"/>
    <property type="evidence" value="ECO:0007669"/>
    <property type="project" value="InterPro"/>
</dbReference>
<keyword evidence="2 3" id="KW-0813">Transport</keyword>
<dbReference type="GO" id="GO:0015031">
    <property type="term" value="P:protein transport"/>
    <property type="evidence" value="ECO:0007669"/>
    <property type="project" value="UniProtKB-KW"/>
</dbReference>
<dbReference type="SUPFAM" id="SSF74788">
    <property type="entry name" value="Cullin repeat-like"/>
    <property type="match status" value="1"/>
</dbReference>
<dbReference type="Proteomes" id="UP000825935">
    <property type="component" value="Chromosome 9"/>
</dbReference>
<dbReference type="PANTHER" id="PTHR12542">
    <property type="entry name" value="EXOCYST COMPLEX PROTEIN EXO70"/>
    <property type="match status" value="1"/>
</dbReference>
<comment type="caution">
    <text evidence="5">The sequence shown here is derived from an EMBL/GenBank/DDBJ whole genome shotgun (WGS) entry which is preliminary data.</text>
</comment>
<protein>
    <recommendedName>
        <fullName evidence="3">Exocyst subunit Exo70 family protein</fullName>
    </recommendedName>
</protein>
<dbReference type="InterPro" id="IPR004140">
    <property type="entry name" value="Exo70"/>
</dbReference>
<dbReference type="Pfam" id="PF03081">
    <property type="entry name" value="Exo70_C"/>
    <property type="match status" value="1"/>
</dbReference>
<proteinExistence type="inferred from homology"/>
<evidence type="ECO:0000313" key="5">
    <source>
        <dbReference type="EMBL" id="KAH7429406.1"/>
    </source>
</evidence>
<dbReference type="PANTHER" id="PTHR12542:SF85">
    <property type="entry name" value="EXOCYST SUBUNIT EXO70 FAMILY PROTEIN"/>
    <property type="match status" value="1"/>
</dbReference>
<comment type="similarity">
    <text evidence="1 3">Belongs to the EXO70 family.</text>
</comment>
<sequence length="844" mass="96712">MLLRFSSHSERAFNCIVFTCRLLFTDACNPVHGFYGKSSSMASMTNFNPMFVNPKAIQRIDSPVSPLQFKNGDLGVSFRRRIPFFLASEHTSSSENDSDCFTRTSGTSDVDYLPFDIHEYRNILADSLTKASRLPGKLNALQTRISTLSSTIFSNNSLSFYNVCSRIRDLVDGALAQACEFVEVYDAEHDIRRAVGTGPNGIDVQTYMQHVELLEMIVATPRFHSKLFTIVRNLQDSIHVLSEMSLPDSFWVIRLKRIELSLKRISLCFQDASSHDSELLEAAAKHLFRLWHTILEDYSMNTPLPCTNPCLTRSLDRMQPPPPPLSPSLVISLRAIIQYMASKSKEAICIESYVHIRSVKNIESLQILCPEYLDLSNYQDLEVLDWTDLKKHTQSWRQLLEILSIVLVTVEYELCRQIFSSSLPDAVWKTCFVQLAQQMGLERVIYFAECARKVINKYPDKFSVLLDILAALEFVENRLKELLTHEFMSATKINKKLQNVELLLLMEVCKSFPRFCFQTDMEGPQIVPLDGGILQRCMKILESLSKIVNLQSYERILRQEVFVSQNTGEMETSDGYKPIPDIQSLIDVLEHLITNGAATIDRNSKGEAFRALFLMNNYRFIQTSISKNERMSSLVGRENIERFREKAESHARMYVKNAWSGVLHYLRTDQWFRKTAFEFTQDEHGGRLTEEKISEVRSDRVACVSILRSQSFHEGRSSSSSKQVQKFSGSLQLSRAGRSFFNHQKEQFASESQRVRTFKVALTEVCRRHKDWNIPDTDLREAVGKTILELVVPVYKELLSSSIRPASGCVPVNCSLQEMEYCVPVIEKMIYDAFKIQARRTQHP</sequence>
<reference evidence="5" key="1">
    <citation type="submission" date="2021-08" db="EMBL/GenBank/DDBJ databases">
        <title>WGS assembly of Ceratopteris richardii.</title>
        <authorList>
            <person name="Marchant D.B."/>
            <person name="Chen G."/>
            <person name="Jenkins J."/>
            <person name="Shu S."/>
            <person name="Leebens-Mack J."/>
            <person name="Grimwood J."/>
            <person name="Schmutz J."/>
            <person name="Soltis P."/>
            <person name="Soltis D."/>
            <person name="Chen Z.-H."/>
        </authorList>
    </citation>
    <scope>NUCLEOTIDE SEQUENCE</scope>
    <source>
        <strain evidence="5">Whitten #5841</strain>
        <tissue evidence="5">Leaf</tissue>
    </source>
</reference>
<comment type="function">
    <text evidence="3">Component of the exocyst complex.</text>
</comment>
<dbReference type="InterPro" id="IPR046364">
    <property type="entry name" value="Exo70_C"/>
</dbReference>
<dbReference type="OrthoDB" id="1922221at2759"/>
<evidence type="ECO:0000313" key="6">
    <source>
        <dbReference type="Proteomes" id="UP000825935"/>
    </source>
</evidence>
<dbReference type="EMBL" id="CM035414">
    <property type="protein sequence ID" value="KAH7429406.1"/>
    <property type="molecule type" value="Genomic_DNA"/>
</dbReference>
<evidence type="ECO:0000259" key="4">
    <source>
        <dbReference type="Pfam" id="PF03081"/>
    </source>
</evidence>
<dbReference type="GO" id="GO:0006887">
    <property type="term" value="P:exocytosis"/>
    <property type="evidence" value="ECO:0007669"/>
    <property type="project" value="UniProtKB-KW"/>
</dbReference>
<dbReference type="AlphaFoldDB" id="A0A8T2U655"/>
<dbReference type="InterPro" id="IPR016159">
    <property type="entry name" value="Cullin_repeat-like_dom_sf"/>
</dbReference>